<protein>
    <submittedName>
        <fullName evidence="3">Uncharacterized protein</fullName>
    </submittedName>
</protein>
<feature type="region of interest" description="Disordered" evidence="1">
    <location>
        <begin position="29"/>
        <end position="174"/>
    </location>
</feature>
<dbReference type="Gramene" id="CDF35206">
    <property type="protein sequence ID" value="CDF35206"/>
    <property type="gene ID" value="CHC_T00003796001"/>
</dbReference>
<feature type="compositionally biased region" description="Low complexity" evidence="1">
    <location>
        <begin position="200"/>
        <end position="215"/>
    </location>
</feature>
<dbReference type="EMBL" id="HG001722">
    <property type="protein sequence ID" value="CDF35206.1"/>
    <property type="molecule type" value="Genomic_DNA"/>
</dbReference>
<feature type="compositionally biased region" description="Polar residues" evidence="1">
    <location>
        <begin position="154"/>
        <end position="174"/>
    </location>
</feature>
<dbReference type="AlphaFoldDB" id="R7QCP7"/>
<evidence type="ECO:0000313" key="4">
    <source>
        <dbReference type="Proteomes" id="UP000012073"/>
    </source>
</evidence>
<organism evidence="3 4">
    <name type="scientific">Chondrus crispus</name>
    <name type="common">Carrageen Irish moss</name>
    <name type="synonym">Polymorpha crispa</name>
    <dbReference type="NCBI Taxonomy" id="2769"/>
    <lineage>
        <taxon>Eukaryota</taxon>
        <taxon>Rhodophyta</taxon>
        <taxon>Florideophyceae</taxon>
        <taxon>Rhodymeniophycidae</taxon>
        <taxon>Gigartinales</taxon>
        <taxon>Gigartinaceae</taxon>
        <taxon>Chondrus</taxon>
    </lineage>
</organism>
<feature type="chain" id="PRO_5004454506" evidence="2">
    <location>
        <begin position="27"/>
        <end position="247"/>
    </location>
</feature>
<feature type="signal peptide" evidence="2">
    <location>
        <begin position="1"/>
        <end position="26"/>
    </location>
</feature>
<dbReference type="Proteomes" id="UP000012073">
    <property type="component" value="Unassembled WGS sequence"/>
</dbReference>
<evidence type="ECO:0000256" key="2">
    <source>
        <dbReference type="SAM" id="SignalP"/>
    </source>
</evidence>
<proteinExistence type="predicted"/>
<reference evidence="4" key="1">
    <citation type="journal article" date="2013" name="Proc. Natl. Acad. Sci. U.S.A.">
        <title>Genome structure and metabolic features in the red seaweed Chondrus crispus shed light on evolution of the Archaeplastida.</title>
        <authorList>
            <person name="Collen J."/>
            <person name="Porcel B."/>
            <person name="Carre W."/>
            <person name="Ball S.G."/>
            <person name="Chaparro C."/>
            <person name="Tonon T."/>
            <person name="Barbeyron T."/>
            <person name="Michel G."/>
            <person name="Noel B."/>
            <person name="Valentin K."/>
            <person name="Elias M."/>
            <person name="Artiguenave F."/>
            <person name="Arun A."/>
            <person name="Aury J.M."/>
            <person name="Barbosa-Neto J.F."/>
            <person name="Bothwell J.H."/>
            <person name="Bouget F.Y."/>
            <person name="Brillet L."/>
            <person name="Cabello-Hurtado F."/>
            <person name="Capella-Gutierrez S."/>
            <person name="Charrier B."/>
            <person name="Cladiere L."/>
            <person name="Cock J.M."/>
            <person name="Coelho S.M."/>
            <person name="Colleoni C."/>
            <person name="Czjzek M."/>
            <person name="Da Silva C."/>
            <person name="Delage L."/>
            <person name="Denoeud F."/>
            <person name="Deschamps P."/>
            <person name="Dittami S.M."/>
            <person name="Gabaldon T."/>
            <person name="Gachon C.M."/>
            <person name="Groisillier A."/>
            <person name="Herve C."/>
            <person name="Jabbari K."/>
            <person name="Katinka M."/>
            <person name="Kloareg B."/>
            <person name="Kowalczyk N."/>
            <person name="Labadie K."/>
            <person name="Leblanc C."/>
            <person name="Lopez P.J."/>
            <person name="McLachlan D.H."/>
            <person name="Meslet-Cladiere L."/>
            <person name="Moustafa A."/>
            <person name="Nehr Z."/>
            <person name="Nyvall Collen P."/>
            <person name="Panaud O."/>
            <person name="Partensky F."/>
            <person name="Poulain J."/>
            <person name="Rensing S.A."/>
            <person name="Rousvoal S."/>
            <person name="Samson G."/>
            <person name="Symeonidi A."/>
            <person name="Weissenbach J."/>
            <person name="Zambounis A."/>
            <person name="Wincker P."/>
            <person name="Boyen C."/>
        </authorList>
    </citation>
    <scope>NUCLEOTIDE SEQUENCE [LARGE SCALE GENOMIC DNA]</scope>
    <source>
        <strain evidence="4">cv. Stackhouse</strain>
    </source>
</reference>
<evidence type="ECO:0000313" key="3">
    <source>
        <dbReference type="EMBL" id="CDF35206.1"/>
    </source>
</evidence>
<keyword evidence="2" id="KW-0732">Signal</keyword>
<accession>R7QCP7</accession>
<dbReference type="PROSITE" id="PS51257">
    <property type="entry name" value="PROKAR_LIPOPROTEIN"/>
    <property type="match status" value="1"/>
</dbReference>
<keyword evidence="4" id="KW-1185">Reference proteome</keyword>
<evidence type="ECO:0000256" key="1">
    <source>
        <dbReference type="SAM" id="MobiDB-lite"/>
    </source>
</evidence>
<feature type="compositionally biased region" description="Polar residues" evidence="1">
    <location>
        <begin position="216"/>
        <end position="225"/>
    </location>
</feature>
<dbReference type="RefSeq" id="XP_005715025.1">
    <property type="nucleotide sequence ID" value="XM_005714968.1"/>
</dbReference>
<name>R7QCP7_CHOCR</name>
<gene>
    <name evidence="3" type="ORF">CHC_T00003796001</name>
</gene>
<dbReference type="KEGG" id="ccp:CHC_T00003796001"/>
<dbReference type="GeneID" id="17322740"/>
<feature type="region of interest" description="Disordered" evidence="1">
    <location>
        <begin position="187"/>
        <end position="247"/>
    </location>
</feature>
<sequence>MTTARHTSLNLCLVLLACAILQCSFSSPVPPQEREQVPDPSTAAPLDDHQPFSTLHPDARAYPPPYLLPGNEQERNGQNEPGPVGVGPSAVSRGQPAAVDHQMQQQTQPPGGPATGPLNQGSAGNPSAIRDRSTAGANLNPAMSQALGAPDTGLTRTAMTPDGTSSANDIQSAGASGNAGILMAQSATPPTTKDVQLPPGWAASQGSNGQAQAMGTGSNVLSRSLDSPIGGSAAAITAPDSSGVPLY</sequence>